<proteinExistence type="predicted"/>
<dbReference type="RefSeq" id="WP_015216708.1">
    <property type="nucleotide sequence ID" value="NC_019771.1"/>
</dbReference>
<evidence type="ECO:0000313" key="2">
    <source>
        <dbReference type="EMBL" id="AFZ60092.1"/>
    </source>
</evidence>
<dbReference type="Proteomes" id="UP000010474">
    <property type="component" value="Chromosome"/>
</dbReference>
<dbReference type="InterPro" id="IPR012433">
    <property type="entry name" value="Imm11"/>
</dbReference>
<dbReference type="EMBL" id="CP003659">
    <property type="protein sequence ID" value="AFZ60092.1"/>
    <property type="molecule type" value="Genomic_DNA"/>
</dbReference>
<evidence type="ECO:0000259" key="1">
    <source>
        <dbReference type="Pfam" id="PF07791"/>
    </source>
</evidence>
<gene>
    <name evidence="2" type="ordered locus">Anacy_4747</name>
</gene>
<accession>K9ZNG1</accession>
<dbReference type="Pfam" id="PF07791">
    <property type="entry name" value="Imm11"/>
    <property type="match status" value="1"/>
</dbReference>
<keyword evidence="3" id="KW-1185">Reference proteome</keyword>
<dbReference type="HOGENOM" id="CLU_1523644_0_0_3"/>
<dbReference type="OrthoDB" id="582971at2"/>
<sequence>MNWYRPIPDADTYDGLVCINKGDAAFFSNLMKDHYRHQKKTEWRNIPVNIDIVGQAGDFPSFIGHHLVCTKRAWQLIQPIITNSVELLPLTCREAQYFVIKINDLVDPLDYSKSIYEDGFGGLIKVKSYVFNDEIIKNKHMFWFSRGYLTVVSETFKTFVEDHHLKSLIFRQLQML</sequence>
<evidence type="ECO:0000313" key="3">
    <source>
        <dbReference type="Proteomes" id="UP000010474"/>
    </source>
</evidence>
<reference evidence="3" key="1">
    <citation type="journal article" date="2013" name="Proc. Natl. Acad. Sci. U.S.A.">
        <title>Improving the coverage of the cyanobacterial phylum using diversity-driven genome sequencing.</title>
        <authorList>
            <person name="Shih P.M."/>
            <person name="Wu D."/>
            <person name="Latifi A."/>
            <person name="Axen S.D."/>
            <person name="Fewer D.P."/>
            <person name="Talla E."/>
            <person name="Calteau A."/>
            <person name="Cai F."/>
            <person name="Tandeau de Marsac N."/>
            <person name="Rippka R."/>
            <person name="Herdman M."/>
            <person name="Sivonen K."/>
            <person name="Coursin T."/>
            <person name="Laurent T."/>
            <person name="Goodwin L."/>
            <person name="Nolan M."/>
            <person name="Davenport K.W."/>
            <person name="Han C.S."/>
            <person name="Rubin E.M."/>
            <person name="Eisen J.A."/>
            <person name="Woyke T."/>
            <person name="Gugger M."/>
            <person name="Kerfeld C.A."/>
        </authorList>
    </citation>
    <scope>NUCLEOTIDE SEQUENCE [LARGE SCALE GENOMIC DNA]</scope>
    <source>
        <strain evidence="3">ATCC 27899 / PCC 7122</strain>
    </source>
</reference>
<dbReference type="STRING" id="272123.Anacy_4747"/>
<dbReference type="eggNOG" id="ENOG5031ZZE">
    <property type="taxonomic scope" value="Bacteria"/>
</dbReference>
<name>K9ZNG1_ANACC</name>
<organism evidence="2 3">
    <name type="scientific">Anabaena cylindrica (strain ATCC 27899 / PCC 7122)</name>
    <dbReference type="NCBI Taxonomy" id="272123"/>
    <lineage>
        <taxon>Bacteria</taxon>
        <taxon>Bacillati</taxon>
        <taxon>Cyanobacteriota</taxon>
        <taxon>Cyanophyceae</taxon>
        <taxon>Nostocales</taxon>
        <taxon>Nostocaceae</taxon>
        <taxon>Anabaena</taxon>
    </lineage>
</organism>
<protein>
    <recommendedName>
        <fullName evidence="1">Immunity MXAN-0049 protein domain-containing protein</fullName>
    </recommendedName>
</protein>
<dbReference type="AlphaFoldDB" id="K9ZNG1"/>
<dbReference type="PATRIC" id="fig|272123.3.peg.5162"/>
<dbReference type="KEGG" id="acy:Anacy_4747"/>
<feature type="domain" description="Immunity MXAN-0049 protein" evidence="1">
    <location>
        <begin position="95"/>
        <end position="173"/>
    </location>
</feature>